<gene>
    <name evidence="2" type="ORF">HMPREF0971_01641</name>
</gene>
<evidence type="ECO:0000256" key="1">
    <source>
        <dbReference type="SAM" id="MobiDB-lite"/>
    </source>
</evidence>
<name>D1QRN5_9BACT</name>
<proteinExistence type="predicted"/>
<accession>D1QRN5</accession>
<evidence type="ECO:0000313" key="2">
    <source>
        <dbReference type="EMBL" id="EFB31892.1"/>
    </source>
</evidence>
<protein>
    <submittedName>
        <fullName evidence="2">Uncharacterized protein</fullName>
    </submittedName>
</protein>
<evidence type="ECO:0000313" key="3">
    <source>
        <dbReference type="Proteomes" id="UP000004079"/>
    </source>
</evidence>
<sequence length="40" mass="4743">MHYTLCIMNYKMASISPSERRGEKRKPHPQPLSKERGVRE</sequence>
<comment type="caution">
    <text evidence="2">The sequence shown here is derived from an EMBL/GenBank/DDBJ whole genome shotgun (WGS) entry which is preliminary data.</text>
</comment>
<dbReference type="AlphaFoldDB" id="D1QRN5"/>
<feature type="region of interest" description="Disordered" evidence="1">
    <location>
        <begin position="14"/>
        <end position="40"/>
    </location>
</feature>
<organism evidence="2 3">
    <name type="scientific">Segatella oris F0302</name>
    <dbReference type="NCBI Taxonomy" id="649760"/>
    <lineage>
        <taxon>Bacteria</taxon>
        <taxon>Pseudomonadati</taxon>
        <taxon>Bacteroidota</taxon>
        <taxon>Bacteroidia</taxon>
        <taxon>Bacteroidales</taxon>
        <taxon>Prevotellaceae</taxon>
        <taxon>Segatella</taxon>
    </lineage>
</organism>
<dbReference type="Proteomes" id="UP000004079">
    <property type="component" value="Unassembled WGS sequence"/>
</dbReference>
<dbReference type="HOGENOM" id="CLU_3294398_0_0_10"/>
<dbReference type="EMBL" id="ACUZ02000031">
    <property type="protein sequence ID" value="EFB31892.1"/>
    <property type="molecule type" value="Genomic_DNA"/>
</dbReference>
<reference evidence="2 3" key="1">
    <citation type="submission" date="2009-11" db="EMBL/GenBank/DDBJ databases">
        <authorList>
            <person name="Weinstock G."/>
            <person name="Sodergren E."/>
            <person name="Clifton S."/>
            <person name="Fulton L."/>
            <person name="Fulton B."/>
            <person name="Courtney L."/>
            <person name="Fronick C."/>
            <person name="Harrison M."/>
            <person name="Strong C."/>
            <person name="Farmer C."/>
            <person name="Delahaunty K."/>
            <person name="Markovic C."/>
            <person name="Hall O."/>
            <person name="Minx P."/>
            <person name="Tomlinson C."/>
            <person name="Mitreva M."/>
            <person name="Nelson J."/>
            <person name="Hou S."/>
            <person name="Wollam A."/>
            <person name="Pepin K.H."/>
            <person name="Johnson M."/>
            <person name="Bhonagiri V."/>
            <person name="Nash W.E."/>
            <person name="Warren W."/>
            <person name="Chinwalla A."/>
            <person name="Mardis E.R."/>
            <person name="Wilson R.K."/>
        </authorList>
    </citation>
    <scope>NUCLEOTIDE SEQUENCE [LARGE SCALE GENOMIC DNA]</scope>
    <source>
        <strain evidence="2 3">F0302</strain>
    </source>
</reference>